<dbReference type="Proteomes" id="UP001234297">
    <property type="component" value="Chromosome 1"/>
</dbReference>
<evidence type="ECO:0000313" key="2">
    <source>
        <dbReference type="Proteomes" id="UP001234297"/>
    </source>
</evidence>
<reference evidence="1 2" key="1">
    <citation type="journal article" date="2022" name="Hortic Res">
        <title>A haplotype resolved chromosomal level avocado genome allows analysis of novel avocado genes.</title>
        <authorList>
            <person name="Nath O."/>
            <person name="Fletcher S.J."/>
            <person name="Hayward A."/>
            <person name="Shaw L.M."/>
            <person name="Masouleh A.K."/>
            <person name="Furtado A."/>
            <person name="Henry R.J."/>
            <person name="Mitter N."/>
        </authorList>
    </citation>
    <scope>NUCLEOTIDE SEQUENCE [LARGE SCALE GENOMIC DNA]</scope>
    <source>
        <strain evidence="2">cv. Hass</strain>
    </source>
</reference>
<comment type="caution">
    <text evidence="1">The sequence shown here is derived from an EMBL/GenBank/DDBJ whole genome shotgun (WGS) entry which is preliminary data.</text>
</comment>
<accession>A0ACC2MQV2</accession>
<protein>
    <submittedName>
        <fullName evidence="1">Uncharacterized protein</fullName>
    </submittedName>
</protein>
<organism evidence="1 2">
    <name type="scientific">Persea americana</name>
    <name type="common">Avocado</name>
    <dbReference type="NCBI Taxonomy" id="3435"/>
    <lineage>
        <taxon>Eukaryota</taxon>
        <taxon>Viridiplantae</taxon>
        <taxon>Streptophyta</taxon>
        <taxon>Embryophyta</taxon>
        <taxon>Tracheophyta</taxon>
        <taxon>Spermatophyta</taxon>
        <taxon>Magnoliopsida</taxon>
        <taxon>Magnoliidae</taxon>
        <taxon>Laurales</taxon>
        <taxon>Lauraceae</taxon>
        <taxon>Persea</taxon>
    </lineage>
</organism>
<gene>
    <name evidence="1" type="ORF">MRB53_000782</name>
</gene>
<sequence length="191" mass="18753">MESPQPDLSKDTATTVTVQHTHLPPLDKHGTNHAVDRPGPGDHANGQDLPVILPSRPASKCTPPATEDFSKSTGANYATGGVCGDCSGIALPNQLLIGGVYGEGGEGGGAGDGVEYNEFECGAADVPRGVPEGAEAMGGGGEGESEGVEAADEAVYAKVDNGGNGGDDTDDGAAVRGAVVGEPGAVDEGGA</sequence>
<name>A0ACC2MQV2_PERAE</name>
<proteinExistence type="predicted"/>
<evidence type="ECO:0000313" key="1">
    <source>
        <dbReference type="EMBL" id="KAJ8647759.1"/>
    </source>
</evidence>
<keyword evidence="2" id="KW-1185">Reference proteome</keyword>
<dbReference type="EMBL" id="CM056809">
    <property type="protein sequence ID" value="KAJ8647759.1"/>
    <property type="molecule type" value="Genomic_DNA"/>
</dbReference>